<evidence type="ECO:0000313" key="3">
    <source>
        <dbReference type="Proteomes" id="UP000049495"/>
    </source>
</evidence>
<protein>
    <submittedName>
        <fullName evidence="2">Uncharacterized protein</fullName>
    </submittedName>
</protein>
<evidence type="ECO:0000313" key="2">
    <source>
        <dbReference type="EMBL" id="CDS99559.1"/>
    </source>
</evidence>
<dbReference type="Proteomes" id="UP000049495">
    <property type="component" value="Unassembled WGS sequence"/>
</dbReference>
<organism evidence="2 3">
    <name type="scientific">Vibrio crassostreae</name>
    <dbReference type="NCBI Taxonomy" id="246167"/>
    <lineage>
        <taxon>Bacteria</taxon>
        <taxon>Pseudomonadati</taxon>
        <taxon>Pseudomonadota</taxon>
        <taxon>Gammaproteobacteria</taxon>
        <taxon>Vibrionales</taxon>
        <taxon>Vibrionaceae</taxon>
        <taxon>Vibrio</taxon>
    </lineage>
</organism>
<sequence length="224" mass="25365">MQTNNYQKQAMILFALLTIGSAFVNAYGMNATIGEQLIAFISSLISYIVIVSLFLRFANVDVINSKYRTLIGASFVCITILENVYPMVIFSSHALTREYYVIFSIKLVVNSYVANVIVNEINVLGQFLKAPLLDSILIKIKARLDSKADASRVYKKLYPVLEVLLEQDYSFDSQEVSRIVNVLGELPASGTKRKNFANLYLRDEITLRKLPRDPSYFDGQALWH</sequence>
<dbReference type="AlphaFoldDB" id="A0A822MSL4"/>
<feature type="transmembrane region" description="Helical" evidence="1">
    <location>
        <begin position="99"/>
        <end position="118"/>
    </location>
</feature>
<keyword evidence="1" id="KW-0812">Transmembrane</keyword>
<keyword evidence="1" id="KW-0472">Membrane</keyword>
<proteinExistence type="predicted"/>
<comment type="caution">
    <text evidence="2">The sequence shown here is derived from an EMBL/GenBank/DDBJ whole genome shotgun (WGS) entry which is preliminary data.</text>
</comment>
<keyword evidence="1" id="KW-1133">Transmembrane helix</keyword>
<feature type="transmembrane region" description="Helical" evidence="1">
    <location>
        <begin position="70"/>
        <end position="93"/>
    </location>
</feature>
<dbReference type="EMBL" id="CCJV01000040">
    <property type="protein sequence ID" value="CDS99559.1"/>
    <property type="molecule type" value="Genomic_DNA"/>
</dbReference>
<accession>A0A822MSL4</accession>
<dbReference type="RefSeq" id="WP_055318440.1">
    <property type="nucleotide sequence ID" value="NZ_CAWQCV010000008.1"/>
</dbReference>
<name>A0A822MSL4_9VIBR</name>
<evidence type="ECO:0000256" key="1">
    <source>
        <dbReference type="SAM" id="Phobius"/>
    </source>
</evidence>
<feature type="transmembrane region" description="Helical" evidence="1">
    <location>
        <begin position="12"/>
        <end position="31"/>
    </location>
</feature>
<gene>
    <name evidence="2" type="ORF">VCR5J5_1340045</name>
</gene>
<feature type="transmembrane region" description="Helical" evidence="1">
    <location>
        <begin position="37"/>
        <end position="58"/>
    </location>
</feature>
<reference evidence="3" key="1">
    <citation type="submission" date="2014-06" db="EMBL/GenBank/DDBJ databases">
        <authorList>
            <person name="Le Roux Frederique"/>
        </authorList>
    </citation>
    <scope>NUCLEOTIDE SEQUENCE [LARGE SCALE GENOMIC DNA]</scope>
    <source>
        <strain evidence="3">J5-5</strain>
    </source>
</reference>